<accession>A0ACC0M002</accession>
<organism evidence="1 2">
    <name type="scientific">Rhododendron molle</name>
    <name type="common">Chinese azalea</name>
    <name type="synonym">Azalea mollis</name>
    <dbReference type="NCBI Taxonomy" id="49168"/>
    <lineage>
        <taxon>Eukaryota</taxon>
        <taxon>Viridiplantae</taxon>
        <taxon>Streptophyta</taxon>
        <taxon>Embryophyta</taxon>
        <taxon>Tracheophyta</taxon>
        <taxon>Spermatophyta</taxon>
        <taxon>Magnoliopsida</taxon>
        <taxon>eudicotyledons</taxon>
        <taxon>Gunneridae</taxon>
        <taxon>Pentapetalae</taxon>
        <taxon>asterids</taxon>
        <taxon>Ericales</taxon>
        <taxon>Ericaceae</taxon>
        <taxon>Ericoideae</taxon>
        <taxon>Rhodoreae</taxon>
        <taxon>Rhododendron</taxon>
    </lineage>
</organism>
<dbReference type="Proteomes" id="UP001062846">
    <property type="component" value="Chromosome 10"/>
</dbReference>
<keyword evidence="2" id="KW-1185">Reference proteome</keyword>
<evidence type="ECO:0000313" key="1">
    <source>
        <dbReference type="EMBL" id="KAI8534091.1"/>
    </source>
</evidence>
<dbReference type="EMBL" id="CM046397">
    <property type="protein sequence ID" value="KAI8534091.1"/>
    <property type="molecule type" value="Genomic_DNA"/>
</dbReference>
<proteinExistence type="predicted"/>
<comment type="caution">
    <text evidence="1">The sequence shown here is derived from an EMBL/GenBank/DDBJ whole genome shotgun (WGS) entry which is preliminary data.</text>
</comment>
<name>A0ACC0M002_RHOML</name>
<protein>
    <submittedName>
        <fullName evidence="1">Uncharacterized protein</fullName>
    </submittedName>
</protein>
<evidence type="ECO:0000313" key="2">
    <source>
        <dbReference type="Proteomes" id="UP001062846"/>
    </source>
</evidence>
<sequence length="50" mass="6041">MTGMYTFMYHHSYLLVLLLYSLRPFFRVRYSILGCPLISVYFEKLVGKSW</sequence>
<reference evidence="1" key="1">
    <citation type="submission" date="2022-02" db="EMBL/GenBank/DDBJ databases">
        <title>Plant Genome Project.</title>
        <authorList>
            <person name="Zhang R.-G."/>
        </authorList>
    </citation>
    <scope>NUCLEOTIDE SEQUENCE</scope>
    <source>
        <strain evidence="1">AT1</strain>
    </source>
</reference>
<gene>
    <name evidence="1" type="ORF">RHMOL_Rhmol10G0061300</name>
</gene>